<protein>
    <recommendedName>
        <fullName evidence="4">SUEL-type lectin domain-containing protein</fullName>
    </recommendedName>
</protein>
<comment type="caution">
    <text evidence="2">The sequence shown here is derived from an EMBL/GenBank/DDBJ whole genome shotgun (WGS) entry which is preliminary data.</text>
</comment>
<keyword evidence="1" id="KW-0732">Signal</keyword>
<feature type="signal peptide" evidence="1">
    <location>
        <begin position="1"/>
        <end position="20"/>
    </location>
</feature>
<dbReference type="InterPro" id="IPR043159">
    <property type="entry name" value="Lectin_gal-bd_sf"/>
</dbReference>
<keyword evidence="3" id="KW-1185">Reference proteome</keyword>
<feature type="chain" id="PRO_5040985748" description="SUEL-type lectin domain-containing protein" evidence="1">
    <location>
        <begin position="21"/>
        <end position="154"/>
    </location>
</feature>
<dbReference type="Gene3D" id="2.60.120.740">
    <property type="match status" value="1"/>
</dbReference>
<dbReference type="CDD" id="cd22823">
    <property type="entry name" value="Gal_Rha_Lectin"/>
    <property type="match status" value="1"/>
</dbReference>
<sequence>MRIFIFSFLIVTTILICASGESETSTATAQQAIVLTIQAGSNDTLQCDDDEVITIIGAVFDALVPTKEQQDARICTVEKDVTDQVKARCEELTSCVLSVKAVPRGFSSCNWSPRPLGVAYVCLEGQARTTMPSKSKSKNGFAALMSVVPLELLD</sequence>
<name>A0A9X6RMJ7_HYPEX</name>
<accession>A0A9X6RMJ7</accession>
<evidence type="ECO:0008006" key="4">
    <source>
        <dbReference type="Google" id="ProtNLM"/>
    </source>
</evidence>
<organism evidence="2 3">
    <name type="scientific">Hypsibius exemplaris</name>
    <name type="common">Freshwater tardigrade</name>
    <dbReference type="NCBI Taxonomy" id="2072580"/>
    <lineage>
        <taxon>Eukaryota</taxon>
        <taxon>Metazoa</taxon>
        <taxon>Ecdysozoa</taxon>
        <taxon>Tardigrada</taxon>
        <taxon>Eutardigrada</taxon>
        <taxon>Parachela</taxon>
        <taxon>Hypsibioidea</taxon>
        <taxon>Hypsibiidae</taxon>
        <taxon>Hypsibius</taxon>
    </lineage>
</organism>
<gene>
    <name evidence="2" type="ORF">BV898_17425</name>
</gene>
<dbReference type="Proteomes" id="UP000192578">
    <property type="component" value="Unassembled WGS sequence"/>
</dbReference>
<evidence type="ECO:0000256" key="1">
    <source>
        <dbReference type="SAM" id="SignalP"/>
    </source>
</evidence>
<dbReference type="AlphaFoldDB" id="A0A9X6RMJ7"/>
<proteinExistence type="predicted"/>
<evidence type="ECO:0000313" key="3">
    <source>
        <dbReference type="Proteomes" id="UP000192578"/>
    </source>
</evidence>
<dbReference type="EMBL" id="MTYJ01000296">
    <property type="protein sequence ID" value="OWA52987.1"/>
    <property type="molecule type" value="Genomic_DNA"/>
</dbReference>
<reference evidence="3" key="1">
    <citation type="submission" date="2017-01" db="EMBL/GenBank/DDBJ databases">
        <title>Comparative genomics of anhydrobiosis in the tardigrade Hypsibius dujardini.</title>
        <authorList>
            <person name="Yoshida Y."/>
            <person name="Koutsovoulos G."/>
            <person name="Laetsch D."/>
            <person name="Stevens L."/>
            <person name="Kumar S."/>
            <person name="Horikawa D."/>
            <person name="Ishino K."/>
            <person name="Komine S."/>
            <person name="Tomita M."/>
            <person name="Blaxter M."/>
            <person name="Arakawa K."/>
        </authorList>
    </citation>
    <scope>NUCLEOTIDE SEQUENCE [LARGE SCALE GENOMIC DNA]</scope>
    <source>
        <strain evidence="3">Z151</strain>
    </source>
</reference>
<evidence type="ECO:0000313" key="2">
    <source>
        <dbReference type="EMBL" id="OWA52987.1"/>
    </source>
</evidence>